<feature type="domain" description="tRNA/rRNA methyltransferase SpoU type" evidence="3">
    <location>
        <begin position="123"/>
        <end position="268"/>
    </location>
</feature>
<dbReference type="SUPFAM" id="SSF55315">
    <property type="entry name" value="L30e-like"/>
    <property type="match status" value="1"/>
</dbReference>
<dbReference type="Gene3D" id="3.30.1330.30">
    <property type="match status" value="1"/>
</dbReference>
<dbReference type="SUPFAM" id="SSF75217">
    <property type="entry name" value="alpha/beta knot"/>
    <property type="match status" value="1"/>
</dbReference>
<keyword evidence="1 5" id="KW-0489">Methyltransferase</keyword>
<dbReference type="PANTHER" id="PTHR43191:SF2">
    <property type="entry name" value="RRNA METHYLTRANSFERASE 3, MITOCHONDRIAL"/>
    <property type="match status" value="1"/>
</dbReference>
<dbReference type="InterPro" id="IPR029028">
    <property type="entry name" value="Alpha/beta_knot_MTases"/>
</dbReference>
<accession>A0AAC9LB96</accession>
<keyword evidence="6" id="KW-1185">Reference proteome</keyword>
<dbReference type="InterPro" id="IPR051259">
    <property type="entry name" value="rRNA_Methyltransferase"/>
</dbReference>
<evidence type="ECO:0000256" key="1">
    <source>
        <dbReference type="ARBA" id="ARBA00022603"/>
    </source>
</evidence>
<feature type="domain" description="SpoU L30e-like N-terminal" evidence="4">
    <location>
        <begin position="15"/>
        <end position="104"/>
    </location>
</feature>
<reference evidence="6" key="1">
    <citation type="submission" date="2016-06" db="EMBL/GenBank/DDBJ databases">
        <title>Complete genome sequence of Actinoalloteichus fjordicus DSM 46855 (=ADI127-17), type strain of the new species Actinoalloteichus fjordicus.</title>
        <authorList>
            <person name="Ruckert C."/>
            <person name="Nouioui I."/>
            <person name="Willmese J."/>
            <person name="van Wezel G."/>
            <person name="Klenk H.-P."/>
            <person name="Kalinowski J."/>
            <person name="Zotchev S.B."/>
        </authorList>
    </citation>
    <scope>NUCLEOTIDE SEQUENCE [LARGE SCALE GENOMIC DNA]</scope>
    <source>
        <strain evidence="6">ADI127-7</strain>
    </source>
</reference>
<keyword evidence="2 5" id="KW-0808">Transferase</keyword>
<dbReference type="GO" id="GO:0003723">
    <property type="term" value="F:RNA binding"/>
    <property type="evidence" value="ECO:0007669"/>
    <property type="project" value="InterPro"/>
</dbReference>
<dbReference type="EC" id="2.1.1.208" evidence="5"/>
<dbReference type="PANTHER" id="PTHR43191">
    <property type="entry name" value="RRNA METHYLTRANSFERASE 3"/>
    <property type="match status" value="1"/>
</dbReference>
<dbReference type="InterPro" id="IPR029026">
    <property type="entry name" value="tRNA_m1G_MTases_N"/>
</dbReference>
<dbReference type="GO" id="GO:0008173">
    <property type="term" value="F:RNA methyltransferase activity"/>
    <property type="evidence" value="ECO:0007669"/>
    <property type="project" value="InterPro"/>
</dbReference>
<dbReference type="EMBL" id="CP016076">
    <property type="protein sequence ID" value="APU13517.1"/>
    <property type="molecule type" value="Genomic_DNA"/>
</dbReference>
<evidence type="ECO:0000313" key="5">
    <source>
        <dbReference type="EMBL" id="APU13517.1"/>
    </source>
</evidence>
<evidence type="ECO:0000259" key="3">
    <source>
        <dbReference type="Pfam" id="PF00588"/>
    </source>
</evidence>
<dbReference type="AlphaFoldDB" id="A0AAC9LB96"/>
<gene>
    <name evidence="5" type="ORF">UA74_07240</name>
</gene>
<dbReference type="GO" id="GO:0006396">
    <property type="term" value="P:RNA processing"/>
    <property type="evidence" value="ECO:0007669"/>
    <property type="project" value="InterPro"/>
</dbReference>
<proteinExistence type="predicted"/>
<protein>
    <submittedName>
        <fullName evidence="5">rRNA methylase</fullName>
        <ecNumber evidence="5">2.1.1.208</ecNumber>
    </submittedName>
</protein>
<name>A0AAC9LB96_9PSEU</name>
<dbReference type="Pfam" id="PF00588">
    <property type="entry name" value="SpoU_methylase"/>
    <property type="match status" value="1"/>
</dbReference>
<dbReference type="Gene3D" id="3.40.1280.10">
    <property type="match status" value="1"/>
</dbReference>
<sequence>MTARPTKTLRITTRNAAFQQWQALVTNRNKRQRLGEFLVQGVRPISIAVQQQWPLRSLLRVSGRLSAWATEILATAPVALVQELSPELMAELGQKDDKPPELIAVAEIPADDLTRIPVRPDMLVVAFDRPTSPGNLGTVIRSADALGACGVLITGHAADLYDPKTIRATTGSFFAMPAVRVAAGEHAAAWVDQVRAGGIELRVIGTSEDGAHEIADAELRGPTMLVIGNETTGMSTAWAARCDELVRIPMVGSASSLNAAASASIALYEAARQRRAPETG</sequence>
<dbReference type="KEGG" id="acad:UA74_07240"/>
<organism evidence="5 6">
    <name type="scientific">Actinoalloteichus fjordicus</name>
    <dbReference type="NCBI Taxonomy" id="1612552"/>
    <lineage>
        <taxon>Bacteria</taxon>
        <taxon>Bacillati</taxon>
        <taxon>Actinomycetota</taxon>
        <taxon>Actinomycetes</taxon>
        <taxon>Pseudonocardiales</taxon>
        <taxon>Pseudonocardiaceae</taxon>
        <taxon>Actinoalloteichus</taxon>
    </lineage>
</organism>
<dbReference type="InterPro" id="IPR054578">
    <property type="entry name" value="SpoU_sub_bind-like_N"/>
</dbReference>
<dbReference type="Pfam" id="PF22655">
    <property type="entry name" value="SpoU_sub_bind_like"/>
    <property type="match status" value="1"/>
</dbReference>
<evidence type="ECO:0000259" key="4">
    <source>
        <dbReference type="Pfam" id="PF22655"/>
    </source>
</evidence>
<dbReference type="InterPro" id="IPR001537">
    <property type="entry name" value="SpoU_MeTrfase"/>
</dbReference>
<dbReference type="GO" id="GO:0032259">
    <property type="term" value="P:methylation"/>
    <property type="evidence" value="ECO:0007669"/>
    <property type="project" value="UniProtKB-KW"/>
</dbReference>
<dbReference type="InterPro" id="IPR029064">
    <property type="entry name" value="Ribosomal_eL30-like_sf"/>
</dbReference>
<dbReference type="Proteomes" id="UP000185511">
    <property type="component" value="Chromosome"/>
</dbReference>
<evidence type="ECO:0000256" key="2">
    <source>
        <dbReference type="ARBA" id="ARBA00022679"/>
    </source>
</evidence>
<dbReference type="RefSeq" id="WP_075764079.1">
    <property type="nucleotide sequence ID" value="NZ_CP016076.1"/>
</dbReference>
<evidence type="ECO:0000313" key="6">
    <source>
        <dbReference type="Proteomes" id="UP000185511"/>
    </source>
</evidence>